<evidence type="ECO:0000313" key="4">
    <source>
        <dbReference type="Proteomes" id="UP000683360"/>
    </source>
</evidence>
<dbReference type="AlphaFoldDB" id="A0A8S3PT77"/>
<evidence type="ECO:0000259" key="1">
    <source>
        <dbReference type="Pfam" id="PF20700"/>
    </source>
</evidence>
<feature type="domain" description="PML C-terminal" evidence="2">
    <location>
        <begin position="501"/>
        <end position="574"/>
    </location>
</feature>
<proteinExistence type="predicted"/>
<protein>
    <recommendedName>
        <fullName evidence="5">Exonuclease domain-containing protein</fullName>
    </recommendedName>
</protein>
<name>A0A8S3PT77_MYTED</name>
<comment type="caution">
    <text evidence="3">The sequence shown here is derived from an EMBL/GenBank/DDBJ whole genome shotgun (WGS) entry which is preliminary data.</text>
</comment>
<reference evidence="3" key="1">
    <citation type="submission" date="2021-03" db="EMBL/GenBank/DDBJ databases">
        <authorList>
            <person name="Bekaert M."/>
        </authorList>
    </citation>
    <scope>NUCLEOTIDE SEQUENCE</scope>
</reference>
<dbReference type="InterPro" id="IPR036397">
    <property type="entry name" value="RNaseH_sf"/>
</dbReference>
<dbReference type="InterPro" id="IPR049012">
    <property type="entry name" value="Mutator_transp_dom"/>
</dbReference>
<dbReference type="GO" id="GO:0003676">
    <property type="term" value="F:nucleic acid binding"/>
    <property type="evidence" value="ECO:0007669"/>
    <property type="project" value="InterPro"/>
</dbReference>
<feature type="domain" description="Mutator-like transposase" evidence="1">
    <location>
        <begin position="17"/>
        <end position="209"/>
    </location>
</feature>
<dbReference type="OrthoDB" id="6119199at2759"/>
<gene>
    <name evidence="3" type="ORF">MEDL_2561</name>
</gene>
<dbReference type="InterPro" id="IPR012337">
    <property type="entry name" value="RNaseH-like_sf"/>
</dbReference>
<dbReference type="Proteomes" id="UP000683360">
    <property type="component" value="Unassembled WGS sequence"/>
</dbReference>
<organism evidence="3 4">
    <name type="scientific">Mytilus edulis</name>
    <name type="common">Blue mussel</name>
    <dbReference type="NCBI Taxonomy" id="6550"/>
    <lineage>
        <taxon>Eukaryota</taxon>
        <taxon>Metazoa</taxon>
        <taxon>Spiralia</taxon>
        <taxon>Lophotrochozoa</taxon>
        <taxon>Mollusca</taxon>
        <taxon>Bivalvia</taxon>
        <taxon>Autobranchia</taxon>
        <taxon>Pteriomorphia</taxon>
        <taxon>Mytilida</taxon>
        <taxon>Mytiloidea</taxon>
        <taxon>Mytilidae</taxon>
        <taxon>Mytilinae</taxon>
        <taxon>Mytilus</taxon>
    </lineage>
</organism>
<evidence type="ECO:0000313" key="3">
    <source>
        <dbReference type="EMBL" id="CAG2187060.1"/>
    </source>
</evidence>
<dbReference type="EMBL" id="CAJPWZ010000153">
    <property type="protein sequence ID" value="CAG2187060.1"/>
    <property type="molecule type" value="Genomic_DNA"/>
</dbReference>
<dbReference type="SUPFAM" id="SSF53098">
    <property type="entry name" value="Ribonuclease H-like"/>
    <property type="match status" value="1"/>
</dbReference>
<keyword evidence="4" id="KW-1185">Reference proteome</keyword>
<evidence type="ECO:0008006" key="5">
    <source>
        <dbReference type="Google" id="ProtNLM"/>
    </source>
</evidence>
<accession>A0A8S3PT77</accession>
<dbReference type="Pfam" id="PF25244">
    <property type="entry name" value="PML_C"/>
    <property type="match status" value="1"/>
</dbReference>
<dbReference type="Gene3D" id="3.30.420.10">
    <property type="entry name" value="Ribonuclease H-like superfamily/Ribonuclease H"/>
    <property type="match status" value="1"/>
</dbReference>
<dbReference type="InterPro" id="IPR057617">
    <property type="entry name" value="PML_C"/>
</dbReference>
<sequence>MVDAAQEEVQLTARNDGLCVSVDGAWQKRGSGRGYDSLSGHCTMIGTNSGKVLDFSVRSKFCKVCDIAKSKKATPKPHNCNINWEGSSKAMEQDMVIEMVSKQENTGHSVSTIVADDDTTTISRLRSVVNPGIKKKSDRNHVRKNLTSKLYSFQPKHKSLSKKVIAYLHKCINYMISQNQGNEEGISQGFDAISLHPFGDHTLCNLNWCSHVEDPLKKYKSLPYGRPLTDSALQKCLIDLFAELTTHSEKYATLGSTQANESLNKTIASKAPKAHFYSGTSSLYHRVAAGVSQKNVGHSYISKVNKKIGMSPGQYTMKLAILRDMQARKRKAIDIAMAKKAKIPRLKLKARRTQTNMSKEIREVTCYQSGISSSSVTEDVIEKIPAPKASPFSEPLTVPAAVKPVFFDLESTGLARTSHITQMAAVYGDKKWSTYVFPKQPISKGASDITGLSIAGNRMYHHGKELLVNTSNVSIHSCNEATFDCNYVLSSLAYSMCIQKNISSYNDIIEKKILSKGMARKAAGSNLSLHNLKIAYNRNGEDGIKSILSESCGKSVRVTKSVKIVQAVSKYFSEP</sequence>
<dbReference type="Pfam" id="PF20700">
    <property type="entry name" value="Mutator"/>
    <property type="match status" value="1"/>
</dbReference>
<evidence type="ECO:0000259" key="2">
    <source>
        <dbReference type="Pfam" id="PF25244"/>
    </source>
</evidence>